<dbReference type="AlphaFoldDB" id="A0A3B7MHM2"/>
<organism evidence="2 3">
    <name type="scientific">Thermosynechococcus sichuanensis E542</name>
    <dbReference type="NCBI Taxonomy" id="2016101"/>
    <lineage>
        <taxon>Bacteria</taxon>
        <taxon>Bacillati</taxon>
        <taxon>Cyanobacteriota</taxon>
        <taxon>Cyanophyceae</taxon>
        <taxon>Acaryochloridales</taxon>
        <taxon>Thermosynechococcaceae</taxon>
        <taxon>Thermosynechococcus</taxon>
        <taxon>Thermosynechococcus sichuanensis</taxon>
    </lineage>
</organism>
<protein>
    <submittedName>
        <fullName evidence="2">Helix-turn-helix domain-containing protein</fullName>
    </submittedName>
</protein>
<reference evidence="3" key="1">
    <citation type="submission" date="2018-09" db="EMBL/GenBank/DDBJ databases">
        <title>Complete genome sequence of thermophilic cyanobacteria strain Thermosynechococcus elongatus PKUAC-SCTE542.</title>
        <authorList>
            <person name="Liang Y."/>
            <person name="Tang J."/>
            <person name="Daroch M."/>
        </authorList>
    </citation>
    <scope>NUCLEOTIDE SEQUENCE [LARGE SCALE GENOMIC DNA]</scope>
    <source>
        <strain evidence="3">E542</strain>
    </source>
</reference>
<gene>
    <name evidence="2" type="ORF">D3A95_01685</name>
</gene>
<dbReference type="RefSeq" id="WP_181495805.1">
    <property type="nucleotide sequence ID" value="NZ_CP032152.1"/>
</dbReference>
<dbReference type="KEGG" id="tsq:D3A95_01685"/>
<evidence type="ECO:0000313" key="2">
    <source>
        <dbReference type="EMBL" id="AXY67340.1"/>
    </source>
</evidence>
<keyword evidence="3" id="KW-1185">Reference proteome</keyword>
<sequence>MSQRLHARLAMAGITRKSQLRRKGFTRQQANAIWSGDLHRLRLATLEHLAHVLGVTPLELFQWLYGESATEAALQHQALQILEPFLRFWPTAAYAASQNPTAPAQRILPLVKPVFQLLEQWGVQMIGEVGTCVPFDPRQHQSDRAPLAEGTPVRITHAGYWWGDRLLFRAVVTPVDTLGQSAPSAHAPESPAQ</sequence>
<proteinExistence type="predicted"/>
<feature type="domain" description="HTH cro/C1-type" evidence="1">
    <location>
        <begin position="4"/>
        <end position="63"/>
    </location>
</feature>
<dbReference type="Pfam" id="PF13443">
    <property type="entry name" value="HTH_26"/>
    <property type="match status" value="1"/>
</dbReference>
<dbReference type="InterPro" id="IPR001387">
    <property type="entry name" value="Cro/C1-type_HTH"/>
</dbReference>
<evidence type="ECO:0000313" key="3">
    <source>
        <dbReference type="Proteomes" id="UP000261812"/>
    </source>
</evidence>
<dbReference type="EMBL" id="CP032152">
    <property type="protein sequence ID" value="AXY67340.1"/>
    <property type="molecule type" value="Genomic_DNA"/>
</dbReference>
<dbReference type="Proteomes" id="UP000261812">
    <property type="component" value="Chromosome"/>
</dbReference>
<name>A0A3B7MHM2_9CYAN</name>
<evidence type="ECO:0000259" key="1">
    <source>
        <dbReference type="Pfam" id="PF13443"/>
    </source>
</evidence>
<accession>A0A3B7MHM2</accession>